<dbReference type="KEGG" id="fiy:BN1229_v1_3028"/>
<dbReference type="Gene3D" id="2.60.40.2470">
    <property type="entry name" value="SoxY domain"/>
    <property type="match status" value="1"/>
</dbReference>
<dbReference type="Proteomes" id="UP000033187">
    <property type="component" value="Chromosome 1"/>
</dbReference>
<dbReference type="NCBIfam" id="TIGR04488">
    <property type="entry name" value="SoxY_true_GGCGG"/>
    <property type="match status" value="1"/>
</dbReference>
<dbReference type="InterPro" id="IPR038162">
    <property type="entry name" value="SoxY_sf"/>
</dbReference>
<evidence type="ECO:0000313" key="3">
    <source>
        <dbReference type="Proteomes" id="UP000033187"/>
    </source>
</evidence>
<dbReference type="KEGG" id="fil:BN1229_v1_2889"/>
<gene>
    <name evidence="2" type="ORF">YBN1229_v1_3028</name>
</gene>
<organism evidence="2 3">
    <name type="scientific">Candidatus Filomicrobium marinum</name>
    <dbReference type="NCBI Taxonomy" id="1608628"/>
    <lineage>
        <taxon>Bacteria</taxon>
        <taxon>Pseudomonadati</taxon>
        <taxon>Pseudomonadota</taxon>
        <taxon>Alphaproteobacteria</taxon>
        <taxon>Hyphomicrobiales</taxon>
        <taxon>Hyphomicrobiaceae</taxon>
        <taxon>Filomicrobium</taxon>
    </lineage>
</organism>
<evidence type="ECO:0000259" key="1">
    <source>
        <dbReference type="Pfam" id="PF13501"/>
    </source>
</evidence>
<dbReference type="InterPro" id="IPR006311">
    <property type="entry name" value="TAT_signal"/>
</dbReference>
<evidence type="ECO:0000313" key="2">
    <source>
        <dbReference type="EMBL" id="CPR21391.1"/>
    </source>
</evidence>
<dbReference type="AlphaFoldDB" id="A0A0D6JIX0"/>
<feature type="domain" description="Ig-like SoxY" evidence="1">
    <location>
        <begin position="48"/>
        <end position="156"/>
    </location>
</feature>
<protein>
    <submittedName>
        <fullName evidence="2">Sulfur oxidation protein SoxY</fullName>
    </submittedName>
</protein>
<dbReference type="InterPro" id="IPR032711">
    <property type="entry name" value="SoxY"/>
</dbReference>
<proteinExistence type="predicted"/>
<keyword evidence="3" id="KW-1185">Reference proteome</keyword>
<sequence length="158" mass="16538">MVMQLHLETLDRRQFVVGAGAAAAIFALFRSIPASAEKPQDFDATFKSIVGDAETGDSGVEITLPEIAENGNTVPFSIAVEGAMSKDDCVKAVHLLSTGNPQPMIATFHFTPLSGTADVSGRMRLAKTQEIVAVAELSNGKFLVGKQMVKVTIGGCGG</sequence>
<dbReference type="EMBL" id="LN829119">
    <property type="protein sequence ID" value="CPR21391.1"/>
    <property type="molecule type" value="Genomic_DNA"/>
</dbReference>
<dbReference type="Pfam" id="PF13501">
    <property type="entry name" value="SoxY"/>
    <property type="match status" value="1"/>
</dbReference>
<dbReference type="PIRSF" id="PIRSF010312">
    <property type="entry name" value="Sulphur_oxidation_SoxY"/>
    <property type="match status" value="1"/>
</dbReference>
<dbReference type="PROSITE" id="PS51318">
    <property type="entry name" value="TAT"/>
    <property type="match status" value="1"/>
</dbReference>
<dbReference type="RefSeq" id="WP_046478648.1">
    <property type="nucleotide sequence ID" value="NZ_LN829118.1"/>
</dbReference>
<reference evidence="3" key="1">
    <citation type="submission" date="2015-02" db="EMBL/GenBank/DDBJ databases">
        <authorList>
            <person name="Chooi Y.-H."/>
        </authorList>
    </citation>
    <scope>NUCLEOTIDE SEQUENCE [LARGE SCALE GENOMIC DNA]</scope>
    <source>
        <strain evidence="3">strain Y</strain>
    </source>
</reference>
<dbReference type="InterPro" id="IPR016568">
    <property type="entry name" value="Sulphur_oxidation_SoxY"/>
</dbReference>
<name>A0A0D6JIX0_9HYPH</name>
<accession>A0A0D6JIX0</accession>